<reference evidence="2" key="1">
    <citation type="submission" date="2020-01" db="EMBL/GenBank/DDBJ databases">
        <authorList>
            <person name="Rat A."/>
        </authorList>
    </citation>
    <scope>NUCLEOTIDE SEQUENCE</scope>
    <source>
        <strain evidence="2">LMG 31228</strain>
    </source>
</reference>
<dbReference type="InterPro" id="IPR003673">
    <property type="entry name" value="CoA-Trfase_fam_III"/>
</dbReference>
<dbReference type="GO" id="GO:0008410">
    <property type="term" value="F:CoA-transferase activity"/>
    <property type="evidence" value="ECO:0007669"/>
    <property type="project" value="TreeGrafter"/>
</dbReference>
<reference evidence="2" key="2">
    <citation type="journal article" date="2021" name="Syst. Appl. Microbiol.">
        <title>Roseomonas hellenica sp. nov., isolated from roots of wild-growing Alkanna tinctoria.</title>
        <authorList>
            <person name="Rat A."/>
            <person name="Naranjo H.D."/>
            <person name="Lebbe L."/>
            <person name="Cnockaert M."/>
            <person name="Krigas N."/>
            <person name="Grigoriadou K."/>
            <person name="Maloupa E."/>
            <person name="Willems A."/>
        </authorList>
    </citation>
    <scope>NUCLEOTIDE SEQUENCE</scope>
    <source>
        <strain evidence="2">LMG 31228</strain>
    </source>
</reference>
<dbReference type="AlphaFoldDB" id="A0A9X9XB52"/>
<accession>A0A9X9XB52</accession>
<dbReference type="SUPFAM" id="SSF89796">
    <property type="entry name" value="CoA-transferase family III (CaiB/BaiF)"/>
    <property type="match status" value="1"/>
</dbReference>
<dbReference type="InterPro" id="IPR050483">
    <property type="entry name" value="CoA-transferase_III_domain"/>
</dbReference>
<dbReference type="RefSeq" id="WP_211846466.1">
    <property type="nucleotide sequence ID" value="NZ_JAAEDL010000008.1"/>
</dbReference>
<sequence length="407" mass="43615">MSDPAQSWGGPLAGLRVVDLTRVLAGPLAAQFLGDLGAEIIKIEPPGKGDETRGFAPFIGGESHYFLGLNRGKRSLVLDLRKPEGADILRRLVTTADVLIENFRPGVMDRLGLGAEALMALNPRLIYCAISGFGLTGPLRDKPSFDIVTQALTGVLSVNGERGRPPVKLGLPIGDMSGGIFGAIAILSALHERTTTGRGRLIDVSLYDGTMSLLGYLSQLAFLTGQDPTPMGSAHPSVVPYDGFPASDGTIIIACLADGFWPKLCKALGCPEMGRDPRYATMALRREHRAEIEPRIAAITATRTVAEWQRLLEEHDVPHAPVLGVNAALSHPHATAREMLVEVDHPAAGPLRMLGRPIKFPGERQAPLEPPPMFGQHTVEVLRRELGLTEEQVETLRGLGVIHGPPA</sequence>
<keyword evidence="1 2" id="KW-0808">Transferase</keyword>
<organism evidence="2 3">
    <name type="scientific">Neoroseomonas eburnea</name>
    <dbReference type="NCBI Taxonomy" id="1346889"/>
    <lineage>
        <taxon>Bacteria</taxon>
        <taxon>Pseudomonadati</taxon>
        <taxon>Pseudomonadota</taxon>
        <taxon>Alphaproteobacteria</taxon>
        <taxon>Acetobacterales</taxon>
        <taxon>Acetobacteraceae</taxon>
        <taxon>Neoroseomonas</taxon>
    </lineage>
</organism>
<dbReference type="EMBL" id="JAAEDL010000008">
    <property type="protein sequence ID" value="MBR0680938.1"/>
    <property type="molecule type" value="Genomic_DNA"/>
</dbReference>
<dbReference type="InterPro" id="IPR023606">
    <property type="entry name" value="CoA-Trfase_III_dom_1_sf"/>
</dbReference>
<evidence type="ECO:0000256" key="1">
    <source>
        <dbReference type="ARBA" id="ARBA00022679"/>
    </source>
</evidence>
<keyword evidence="3" id="KW-1185">Reference proteome</keyword>
<comment type="caution">
    <text evidence="2">The sequence shown here is derived from an EMBL/GenBank/DDBJ whole genome shotgun (WGS) entry which is preliminary data.</text>
</comment>
<evidence type="ECO:0000313" key="3">
    <source>
        <dbReference type="Proteomes" id="UP001138709"/>
    </source>
</evidence>
<dbReference type="Gene3D" id="3.40.50.10540">
    <property type="entry name" value="Crotonobetainyl-coa:carnitine coa-transferase, domain 1"/>
    <property type="match status" value="1"/>
</dbReference>
<dbReference type="PANTHER" id="PTHR48207">
    <property type="entry name" value="SUCCINATE--HYDROXYMETHYLGLUTARATE COA-TRANSFERASE"/>
    <property type="match status" value="1"/>
</dbReference>
<evidence type="ECO:0000313" key="2">
    <source>
        <dbReference type="EMBL" id="MBR0680938.1"/>
    </source>
</evidence>
<dbReference type="PANTHER" id="PTHR48207:SF3">
    <property type="entry name" value="SUCCINATE--HYDROXYMETHYLGLUTARATE COA-TRANSFERASE"/>
    <property type="match status" value="1"/>
</dbReference>
<dbReference type="InterPro" id="IPR044855">
    <property type="entry name" value="CoA-Trfase_III_dom3_sf"/>
</dbReference>
<dbReference type="Gene3D" id="3.30.1540.10">
    <property type="entry name" value="formyl-coa transferase, domain 3"/>
    <property type="match status" value="1"/>
</dbReference>
<proteinExistence type="predicted"/>
<gene>
    <name evidence="2" type="ORF">GXW74_10595</name>
</gene>
<name>A0A9X9XB52_9PROT</name>
<dbReference type="Pfam" id="PF02515">
    <property type="entry name" value="CoA_transf_3"/>
    <property type="match status" value="1"/>
</dbReference>
<dbReference type="Proteomes" id="UP001138709">
    <property type="component" value="Unassembled WGS sequence"/>
</dbReference>
<protein>
    <submittedName>
        <fullName evidence="2">CoA transferase</fullName>
    </submittedName>
</protein>